<dbReference type="Gene3D" id="3.40.50.880">
    <property type="match status" value="1"/>
</dbReference>
<dbReference type="InterPro" id="IPR002818">
    <property type="entry name" value="DJ-1/PfpI"/>
</dbReference>
<comment type="caution">
    <text evidence="3">The sequence shown here is derived from an EMBL/GenBank/DDBJ whole genome shotgun (WGS) entry which is preliminary data.</text>
</comment>
<dbReference type="PANTHER" id="PTHR48094:SF12">
    <property type="entry name" value="PARKINSON DISEASE PROTEIN 7 HOMOLOG"/>
    <property type="match status" value="1"/>
</dbReference>
<dbReference type="PANTHER" id="PTHR48094">
    <property type="entry name" value="PROTEIN/NUCLEIC ACID DEGLYCASE DJ-1-RELATED"/>
    <property type="match status" value="1"/>
</dbReference>
<dbReference type="EMBL" id="QMQA01000061">
    <property type="protein sequence ID" value="RLE14095.1"/>
    <property type="molecule type" value="Genomic_DNA"/>
</dbReference>
<keyword evidence="1" id="KW-0732">Signal</keyword>
<dbReference type="InterPro" id="IPR029062">
    <property type="entry name" value="Class_I_gatase-like"/>
</dbReference>
<dbReference type="AlphaFoldDB" id="A0A662DF49"/>
<proteinExistence type="predicted"/>
<feature type="domain" description="DJ-1/PfpI" evidence="2">
    <location>
        <begin position="32"/>
        <end position="190"/>
    </location>
</feature>
<organism evidence="3 4">
    <name type="scientific">Aerophobetes bacterium</name>
    <dbReference type="NCBI Taxonomy" id="2030807"/>
    <lineage>
        <taxon>Bacteria</taxon>
        <taxon>Candidatus Aerophobota</taxon>
    </lineage>
</organism>
<feature type="non-terminal residue" evidence="3">
    <location>
        <position position="191"/>
    </location>
</feature>
<dbReference type="SUPFAM" id="SSF52317">
    <property type="entry name" value="Class I glutamine amidotransferase-like"/>
    <property type="match status" value="1"/>
</dbReference>
<dbReference type="Proteomes" id="UP000280417">
    <property type="component" value="Unassembled WGS sequence"/>
</dbReference>
<dbReference type="GO" id="GO:0005737">
    <property type="term" value="C:cytoplasm"/>
    <property type="evidence" value="ECO:0007669"/>
    <property type="project" value="TreeGrafter"/>
</dbReference>
<name>A0A662DF49_UNCAE</name>
<protein>
    <submittedName>
        <fullName evidence="3">DJ-1 family protein</fullName>
    </submittedName>
</protein>
<feature type="chain" id="PRO_5024977510" evidence="1">
    <location>
        <begin position="22"/>
        <end position="191"/>
    </location>
</feature>
<evidence type="ECO:0000313" key="3">
    <source>
        <dbReference type="EMBL" id="RLE14095.1"/>
    </source>
</evidence>
<reference evidence="3 4" key="1">
    <citation type="submission" date="2018-06" db="EMBL/GenBank/DDBJ databases">
        <title>Extensive metabolic versatility and redundancy in microbially diverse, dynamic hydrothermal sediments.</title>
        <authorList>
            <person name="Dombrowski N."/>
            <person name="Teske A."/>
            <person name="Baker B.J."/>
        </authorList>
    </citation>
    <scope>NUCLEOTIDE SEQUENCE [LARGE SCALE GENOMIC DNA]</scope>
    <source>
        <strain evidence="3">B3_G15</strain>
    </source>
</reference>
<sequence length="191" mass="20685">MVWIIAVPLLIFTFSSTLAFATQDVEEKIKGKKVVMIIASRNFRDEELRIPKNILEKEGVEVKIASSSKDVATGMLGATVKPDLLINEIKVKEYEAIIFVGGTGASSYWNDPVAHFIAQEAIKESKILCAICIAPVTLANAGVLKGKKATVWPTEQHRLKAKGALYTGKKVEVDGNIITASGPQAAEEFGK</sequence>
<dbReference type="InterPro" id="IPR050325">
    <property type="entry name" value="Prot/Nucl_acid_deglycase"/>
</dbReference>
<accession>A0A662DF49</accession>
<evidence type="ECO:0000256" key="1">
    <source>
        <dbReference type="SAM" id="SignalP"/>
    </source>
</evidence>
<gene>
    <name evidence="3" type="ORF">DRJ04_03020</name>
</gene>
<evidence type="ECO:0000313" key="4">
    <source>
        <dbReference type="Proteomes" id="UP000280417"/>
    </source>
</evidence>
<dbReference type="Pfam" id="PF01965">
    <property type="entry name" value="DJ-1_PfpI"/>
    <property type="match status" value="1"/>
</dbReference>
<feature type="signal peptide" evidence="1">
    <location>
        <begin position="1"/>
        <end position="21"/>
    </location>
</feature>
<evidence type="ECO:0000259" key="2">
    <source>
        <dbReference type="Pfam" id="PF01965"/>
    </source>
</evidence>